<comment type="caution">
    <text evidence="1">The sequence shown here is derived from an EMBL/GenBank/DDBJ whole genome shotgun (WGS) entry which is preliminary data.</text>
</comment>
<organism evidence="1 2">
    <name type="scientific">Nephila pilipes</name>
    <name type="common">Giant wood spider</name>
    <name type="synonym">Nephila maculata</name>
    <dbReference type="NCBI Taxonomy" id="299642"/>
    <lineage>
        <taxon>Eukaryota</taxon>
        <taxon>Metazoa</taxon>
        <taxon>Ecdysozoa</taxon>
        <taxon>Arthropoda</taxon>
        <taxon>Chelicerata</taxon>
        <taxon>Arachnida</taxon>
        <taxon>Araneae</taxon>
        <taxon>Araneomorphae</taxon>
        <taxon>Entelegynae</taxon>
        <taxon>Araneoidea</taxon>
        <taxon>Nephilidae</taxon>
        <taxon>Nephila</taxon>
    </lineage>
</organism>
<sequence length="91" mass="10454">MAYFVPRKTGFLTKHLFKDYVKIIVPLSVSKPSPFAMGVSCMNQSRTFFLVGIPLSYGGRNFSMRMVRRRSVTVSKGEVFHVVKPDFQEKF</sequence>
<accession>A0A8X6N0W6</accession>
<evidence type="ECO:0000313" key="2">
    <source>
        <dbReference type="Proteomes" id="UP000887013"/>
    </source>
</evidence>
<name>A0A8X6N0W6_NEPPI</name>
<proteinExistence type="predicted"/>
<protein>
    <submittedName>
        <fullName evidence="1">Uncharacterized protein</fullName>
    </submittedName>
</protein>
<dbReference type="EMBL" id="BMAW01004278">
    <property type="protein sequence ID" value="GFS87941.1"/>
    <property type="molecule type" value="Genomic_DNA"/>
</dbReference>
<dbReference type="Proteomes" id="UP000887013">
    <property type="component" value="Unassembled WGS sequence"/>
</dbReference>
<reference evidence="1" key="1">
    <citation type="submission" date="2020-08" db="EMBL/GenBank/DDBJ databases">
        <title>Multicomponent nature underlies the extraordinary mechanical properties of spider dragline silk.</title>
        <authorList>
            <person name="Kono N."/>
            <person name="Nakamura H."/>
            <person name="Mori M."/>
            <person name="Yoshida Y."/>
            <person name="Ohtoshi R."/>
            <person name="Malay A.D."/>
            <person name="Moran D.A.P."/>
            <person name="Tomita M."/>
            <person name="Numata K."/>
            <person name="Arakawa K."/>
        </authorList>
    </citation>
    <scope>NUCLEOTIDE SEQUENCE</scope>
</reference>
<gene>
    <name evidence="1" type="ORF">NPIL_354101</name>
</gene>
<evidence type="ECO:0000313" key="1">
    <source>
        <dbReference type="EMBL" id="GFS87941.1"/>
    </source>
</evidence>
<keyword evidence="2" id="KW-1185">Reference proteome</keyword>
<dbReference type="AlphaFoldDB" id="A0A8X6N0W6"/>